<gene>
    <name evidence="1" type="ORF">CUNI_LOCUS8403</name>
</gene>
<dbReference type="EMBL" id="CAJHNH020001376">
    <property type="protein sequence ID" value="CAG5122845.1"/>
    <property type="molecule type" value="Genomic_DNA"/>
</dbReference>
<proteinExistence type="predicted"/>
<reference evidence="1" key="1">
    <citation type="submission" date="2021-04" db="EMBL/GenBank/DDBJ databases">
        <authorList>
            <consortium name="Molecular Ecology Group"/>
        </authorList>
    </citation>
    <scope>NUCLEOTIDE SEQUENCE</scope>
</reference>
<feature type="non-terminal residue" evidence="1">
    <location>
        <position position="1"/>
    </location>
</feature>
<dbReference type="Proteomes" id="UP000678393">
    <property type="component" value="Unassembled WGS sequence"/>
</dbReference>
<accession>A0A8S3Z4B8</accession>
<evidence type="ECO:0000313" key="1">
    <source>
        <dbReference type="EMBL" id="CAG5122845.1"/>
    </source>
</evidence>
<protein>
    <submittedName>
        <fullName evidence="1">Uncharacterized protein</fullName>
    </submittedName>
</protein>
<evidence type="ECO:0000313" key="2">
    <source>
        <dbReference type="Proteomes" id="UP000678393"/>
    </source>
</evidence>
<feature type="non-terminal residue" evidence="1">
    <location>
        <position position="117"/>
    </location>
</feature>
<organism evidence="1 2">
    <name type="scientific">Candidula unifasciata</name>
    <dbReference type="NCBI Taxonomy" id="100452"/>
    <lineage>
        <taxon>Eukaryota</taxon>
        <taxon>Metazoa</taxon>
        <taxon>Spiralia</taxon>
        <taxon>Lophotrochozoa</taxon>
        <taxon>Mollusca</taxon>
        <taxon>Gastropoda</taxon>
        <taxon>Heterobranchia</taxon>
        <taxon>Euthyneura</taxon>
        <taxon>Panpulmonata</taxon>
        <taxon>Eupulmonata</taxon>
        <taxon>Stylommatophora</taxon>
        <taxon>Helicina</taxon>
        <taxon>Helicoidea</taxon>
        <taxon>Geomitridae</taxon>
        <taxon>Candidula</taxon>
    </lineage>
</organism>
<sequence>GEMSGLCLGRSTLRHVWPYLARRKPECVSLCLSRSSKFSTCVSITSASNGYTLLPPHRQAALARSQLGPLVCMQLVRTVMQRKLPDFSHKPLKTPFHKKVYLMFLLTMVILSIFIEG</sequence>
<comment type="caution">
    <text evidence="1">The sequence shown here is derived from an EMBL/GenBank/DDBJ whole genome shotgun (WGS) entry which is preliminary data.</text>
</comment>
<keyword evidence="2" id="KW-1185">Reference proteome</keyword>
<dbReference type="AlphaFoldDB" id="A0A8S3Z4B8"/>
<name>A0A8S3Z4B8_9EUPU</name>